<evidence type="ECO:0000259" key="2">
    <source>
        <dbReference type="Pfam" id="PF08155"/>
    </source>
</evidence>
<feature type="signal peptide" evidence="1">
    <location>
        <begin position="1"/>
        <end position="21"/>
    </location>
</feature>
<sequence length="161" mass="18020">VALFHSIKPLLTSLLLWCAIRFDLPPLETLLDKDRKLVAAMKAEAAKNMVGLYGNHSAEEGDDGVLLLMSALKEEGVIVSNKLEKDIENENGGLEVCSASLKKRYILANDEWKEDDILEIMDGKNVADFIDPGISQRLEELEGEEWIRMTAQGEDDDEMEE</sequence>
<feature type="non-terminal residue" evidence="3">
    <location>
        <position position="1"/>
    </location>
</feature>
<name>A0AA38GKG5_TAXCH</name>
<feature type="non-terminal residue" evidence="3">
    <location>
        <position position="161"/>
    </location>
</feature>
<protein>
    <recommendedName>
        <fullName evidence="2">NOG C-terminal domain-containing protein</fullName>
    </recommendedName>
</protein>
<proteinExistence type="predicted"/>
<organism evidence="3 4">
    <name type="scientific">Taxus chinensis</name>
    <name type="common">Chinese yew</name>
    <name type="synonym">Taxus wallichiana var. chinensis</name>
    <dbReference type="NCBI Taxonomy" id="29808"/>
    <lineage>
        <taxon>Eukaryota</taxon>
        <taxon>Viridiplantae</taxon>
        <taxon>Streptophyta</taxon>
        <taxon>Embryophyta</taxon>
        <taxon>Tracheophyta</taxon>
        <taxon>Spermatophyta</taxon>
        <taxon>Pinopsida</taxon>
        <taxon>Pinidae</taxon>
        <taxon>Conifers II</taxon>
        <taxon>Cupressales</taxon>
        <taxon>Taxaceae</taxon>
        <taxon>Taxus</taxon>
    </lineage>
</organism>
<dbReference type="InterPro" id="IPR012973">
    <property type="entry name" value="NOG_C"/>
</dbReference>
<dbReference type="Proteomes" id="UP000824469">
    <property type="component" value="Unassembled WGS sequence"/>
</dbReference>
<accession>A0AA38GKG5</accession>
<keyword evidence="4" id="KW-1185">Reference proteome</keyword>
<evidence type="ECO:0000313" key="3">
    <source>
        <dbReference type="EMBL" id="KAH9325227.1"/>
    </source>
</evidence>
<gene>
    <name evidence="3" type="ORF">KI387_005405</name>
</gene>
<feature type="chain" id="PRO_5041296607" description="NOG C-terminal domain-containing protein" evidence="1">
    <location>
        <begin position="22"/>
        <end position="161"/>
    </location>
</feature>
<keyword evidence="1" id="KW-0732">Signal</keyword>
<comment type="caution">
    <text evidence="3">The sequence shown here is derived from an EMBL/GenBank/DDBJ whole genome shotgun (WGS) entry which is preliminary data.</text>
</comment>
<dbReference type="Pfam" id="PF08155">
    <property type="entry name" value="NOGCT"/>
    <property type="match status" value="1"/>
</dbReference>
<reference evidence="3 4" key="1">
    <citation type="journal article" date="2021" name="Nat. Plants">
        <title>The Taxus genome provides insights into paclitaxel biosynthesis.</title>
        <authorList>
            <person name="Xiong X."/>
            <person name="Gou J."/>
            <person name="Liao Q."/>
            <person name="Li Y."/>
            <person name="Zhou Q."/>
            <person name="Bi G."/>
            <person name="Li C."/>
            <person name="Du R."/>
            <person name="Wang X."/>
            <person name="Sun T."/>
            <person name="Guo L."/>
            <person name="Liang H."/>
            <person name="Lu P."/>
            <person name="Wu Y."/>
            <person name="Zhang Z."/>
            <person name="Ro D.K."/>
            <person name="Shang Y."/>
            <person name="Huang S."/>
            <person name="Yan J."/>
        </authorList>
    </citation>
    <scope>NUCLEOTIDE SEQUENCE [LARGE SCALE GENOMIC DNA]</scope>
    <source>
        <strain evidence="3">Ta-2019</strain>
    </source>
</reference>
<feature type="domain" description="NOG C-terminal" evidence="2">
    <location>
        <begin position="82"/>
        <end position="134"/>
    </location>
</feature>
<dbReference type="EMBL" id="JAHRHJ020000002">
    <property type="protein sequence ID" value="KAH9325227.1"/>
    <property type="molecule type" value="Genomic_DNA"/>
</dbReference>
<dbReference type="AlphaFoldDB" id="A0AA38GKG5"/>
<evidence type="ECO:0000256" key="1">
    <source>
        <dbReference type="SAM" id="SignalP"/>
    </source>
</evidence>
<evidence type="ECO:0000313" key="4">
    <source>
        <dbReference type="Proteomes" id="UP000824469"/>
    </source>
</evidence>